<comment type="caution">
    <text evidence="2">The sequence shown here is derived from an EMBL/GenBank/DDBJ whole genome shotgun (WGS) entry which is preliminary data.</text>
</comment>
<dbReference type="EMBL" id="JBBPFD010000006">
    <property type="protein sequence ID" value="KAK7922225.1"/>
    <property type="molecule type" value="Genomic_DNA"/>
</dbReference>
<name>A0AAW0PEI5_9GOBI</name>
<accession>A0AAW0PEI5</accession>
<organism evidence="2 3">
    <name type="scientific">Mugilogobius chulae</name>
    <name type="common">yellowstripe goby</name>
    <dbReference type="NCBI Taxonomy" id="88201"/>
    <lineage>
        <taxon>Eukaryota</taxon>
        <taxon>Metazoa</taxon>
        <taxon>Chordata</taxon>
        <taxon>Craniata</taxon>
        <taxon>Vertebrata</taxon>
        <taxon>Euteleostomi</taxon>
        <taxon>Actinopterygii</taxon>
        <taxon>Neopterygii</taxon>
        <taxon>Teleostei</taxon>
        <taxon>Neoteleostei</taxon>
        <taxon>Acanthomorphata</taxon>
        <taxon>Gobiaria</taxon>
        <taxon>Gobiiformes</taxon>
        <taxon>Gobioidei</taxon>
        <taxon>Gobiidae</taxon>
        <taxon>Gobionellinae</taxon>
        <taxon>Mugilogobius</taxon>
    </lineage>
</organism>
<evidence type="ECO:0000256" key="1">
    <source>
        <dbReference type="SAM" id="MobiDB-lite"/>
    </source>
</evidence>
<evidence type="ECO:0000313" key="2">
    <source>
        <dbReference type="EMBL" id="KAK7922225.1"/>
    </source>
</evidence>
<feature type="region of interest" description="Disordered" evidence="1">
    <location>
        <begin position="1"/>
        <end position="25"/>
    </location>
</feature>
<dbReference type="AlphaFoldDB" id="A0AAW0PEI5"/>
<proteinExistence type="predicted"/>
<gene>
    <name evidence="2" type="ORF">WMY93_009127</name>
</gene>
<feature type="compositionally biased region" description="Polar residues" evidence="1">
    <location>
        <begin position="16"/>
        <end position="25"/>
    </location>
</feature>
<feature type="compositionally biased region" description="Basic and acidic residues" evidence="1">
    <location>
        <begin position="1"/>
        <end position="12"/>
    </location>
</feature>
<evidence type="ECO:0000313" key="3">
    <source>
        <dbReference type="Proteomes" id="UP001460270"/>
    </source>
</evidence>
<dbReference type="Proteomes" id="UP001460270">
    <property type="component" value="Unassembled WGS sequence"/>
</dbReference>
<protein>
    <submittedName>
        <fullName evidence="2">Uncharacterized protein</fullName>
    </submittedName>
</protein>
<keyword evidence="3" id="KW-1185">Reference proteome</keyword>
<reference evidence="3" key="1">
    <citation type="submission" date="2024-04" db="EMBL/GenBank/DDBJ databases">
        <title>Salinicola lusitanus LLJ914,a marine bacterium isolated from the Okinawa Trough.</title>
        <authorList>
            <person name="Li J."/>
        </authorList>
    </citation>
    <scope>NUCLEOTIDE SEQUENCE [LARGE SCALE GENOMIC DNA]</scope>
</reference>
<sequence>MSRGHYEVHGEVTQDEAPSTSSVLSQPCPVPTRFSFQRQPTAIVGSATVAKMATVKTFQRNIYIADFVEGKLETSRTLTVRFSEFEATVAGILNKVSDALDSADLMVLTDGQGNKIMDSEGTRGSAFWKQSARKVVAVKEVDFSRLQCSKRRRLSRKEDTGLSSVLSDIEEIILAAEALPGITAILKDLANMAQQSGESLVILSNRTITANQAATIKSTFSCLICKARHLALSSGKGSVPKEDAHVSEDPNSCSYIVASAVSEGSNSSEMLF</sequence>